<organism evidence="1 2">
    <name type="scientific">Arthrobacter wenxiniae</name>
    <dbReference type="NCBI Taxonomy" id="2713570"/>
    <lineage>
        <taxon>Bacteria</taxon>
        <taxon>Bacillati</taxon>
        <taxon>Actinomycetota</taxon>
        <taxon>Actinomycetes</taxon>
        <taxon>Micrococcales</taxon>
        <taxon>Micrococcaceae</taxon>
        <taxon>Arthrobacter</taxon>
    </lineage>
</organism>
<gene>
    <name evidence="1" type="ORF">G6034_08620</name>
</gene>
<accession>A0A7Y7LY16</accession>
<dbReference type="AlphaFoldDB" id="A0A7Y7LY16"/>
<name>A0A7Y7LY16_9MICC</name>
<comment type="caution">
    <text evidence="1">The sequence shown here is derived from an EMBL/GenBank/DDBJ whole genome shotgun (WGS) entry which is preliminary data.</text>
</comment>
<dbReference type="EMBL" id="JAAMFM010000010">
    <property type="protein sequence ID" value="NVM94975.1"/>
    <property type="molecule type" value="Genomic_DNA"/>
</dbReference>
<evidence type="ECO:0000313" key="1">
    <source>
        <dbReference type="EMBL" id="NVM94975.1"/>
    </source>
</evidence>
<keyword evidence="2" id="KW-1185">Reference proteome</keyword>
<sequence>MKPGTVSTLALAALLGASALNHVRNPTFYYPVVPPVLCTDRDGRLGVMTRHGWVVASAVPEVLAMAGLLLPGTRRAAAGATALMFTGFAAGHISALRRAFGPGGTPARRLLHAVRLPLQLPLVAWAWSVRRP</sequence>
<dbReference type="RefSeq" id="WP_176634704.1">
    <property type="nucleotide sequence ID" value="NZ_JAAMFM010000010.1"/>
</dbReference>
<dbReference type="Proteomes" id="UP000543556">
    <property type="component" value="Unassembled WGS sequence"/>
</dbReference>
<evidence type="ECO:0008006" key="3">
    <source>
        <dbReference type="Google" id="ProtNLM"/>
    </source>
</evidence>
<evidence type="ECO:0000313" key="2">
    <source>
        <dbReference type="Proteomes" id="UP000543556"/>
    </source>
</evidence>
<proteinExistence type="predicted"/>
<reference evidence="1 2" key="1">
    <citation type="submission" date="2020-02" db="EMBL/GenBank/DDBJ databases">
        <title>Genome sequence of strain AETb3-4.</title>
        <authorList>
            <person name="Gao J."/>
            <person name="Zhang X."/>
        </authorList>
    </citation>
    <scope>NUCLEOTIDE SEQUENCE [LARGE SCALE GENOMIC DNA]</scope>
    <source>
        <strain evidence="1 2">AETb3-4</strain>
    </source>
</reference>
<protein>
    <recommendedName>
        <fullName evidence="3">DoxX-like family protein</fullName>
    </recommendedName>
</protein>